<dbReference type="EMBL" id="PFCQ01000011">
    <property type="protein sequence ID" value="PIR68321.1"/>
    <property type="molecule type" value="Genomic_DNA"/>
</dbReference>
<dbReference type="Gene3D" id="1.10.10.1400">
    <property type="entry name" value="Terminase, small subunit, N-terminal DNA-binding domain, HTH motif"/>
    <property type="match status" value="1"/>
</dbReference>
<dbReference type="InterPro" id="IPR038713">
    <property type="entry name" value="Terminase_Gp1_N_sf"/>
</dbReference>
<dbReference type="AlphaFoldDB" id="A0A2H0TBF2"/>
<evidence type="ECO:0000313" key="2">
    <source>
        <dbReference type="Proteomes" id="UP000230094"/>
    </source>
</evidence>
<reference evidence="2" key="1">
    <citation type="submission" date="2017-09" db="EMBL/GenBank/DDBJ databases">
        <title>Depth-based differentiation of microbial function through sediment-hosted aquifers and enrichment of novel symbionts in the deep terrestrial subsurface.</title>
        <authorList>
            <person name="Probst A.J."/>
            <person name="Ladd B."/>
            <person name="Jarett J.K."/>
            <person name="Geller-Mcgrath D.E."/>
            <person name="Sieber C.M.K."/>
            <person name="Emerson J.B."/>
            <person name="Anantharaman K."/>
            <person name="Thomas B.C."/>
            <person name="Malmstrom R."/>
            <person name="Stieglmeier M."/>
            <person name="Klingl A."/>
            <person name="Woyke T."/>
            <person name="Ryan C.M."/>
            <person name="Banfield J.F."/>
        </authorList>
    </citation>
    <scope>NUCLEOTIDE SEQUENCE [LARGE SCALE GENOMIC DNA]</scope>
</reference>
<evidence type="ECO:0000313" key="1">
    <source>
        <dbReference type="EMBL" id="PIR68321.1"/>
    </source>
</evidence>
<evidence type="ECO:0008006" key="3">
    <source>
        <dbReference type="Google" id="ProtNLM"/>
    </source>
</evidence>
<sequence length="55" mass="6243">MGISNTASLRRVLFFKNFLLNRGNATKSAIAAGYSPKSAKQQGYRILKWIQKQNR</sequence>
<dbReference type="InterPro" id="IPR005335">
    <property type="entry name" value="Terminase_ssu"/>
</dbReference>
<accession>A0A2H0TBF2</accession>
<proteinExistence type="predicted"/>
<dbReference type="Proteomes" id="UP000230094">
    <property type="component" value="Unassembled WGS sequence"/>
</dbReference>
<gene>
    <name evidence="1" type="ORF">COU49_01890</name>
</gene>
<dbReference type="GO" id="GO:0051276">
    <property type="term" value="P:chromosome organization"/>
    <property type="evidence" value="ECO:0007669"/>
    <property type="project" value="InterPro"/>
</dbReference>
<name>A0A2H0TBF2_9BACT</name>
<protein>
    <recommendedName>
        <fullName evidence="3">Terminase small subunit</fullName>
    </recommendedName>
</protein>
<organism evidence="1 2">
    <name type="scientific">Candidatus Nomurabacteria bacterium CG10_big_fil_rev_8_21_14_0_10_35_16</name>
    <dbReference type="NCBI Taxonomy" id="1974731"/>
    <lineage>
        <taxon>Bacteria</taxon>
        <taxon>Candidatus Nomuraibacteriota</taxon>
    </lineage>
</organism>
<dbReference type="Pfam" id="PF03592">
    <property type="entry name" value="Terminase_2"/>
    <property type="match status" value="1"/>
</dbReference>
<comment type="caution">
    <text evidence="1">The sequence shown here is derived from an EMBL/GenBank/DDBJ whole genome shotgun (WGS) entry which is preliminary data.</text>
</comment>